<comment type="caution">
    <text evidence="2">The sequence shown here is derived from an EMBL/GenBank/DDBJ whole genome shotgun (WGS) entry which is preliminary data.</text>
</comment>
<feature type="domain" description="Methyltransferase type 11" evidence="1">
    <location>
        <begin position="66"/>
        <end position="116"/>
    </location>
</feature>
<dbReference type="GO" id="GO:0008757">
    <property type="term" value="F:S-adenosylmethionine-dependent methyltransferase activity"/>
    <property type="evidence" value="ECO:0007669"/>
    <property type="project" value="InterPro"/>
</dbReference>
<dbReference type="InterPro" id="IPR029063">
    <property type="entry name" value="SAM-dependent_MTases_sf"/>
</dbReference>
<accession>A0A840BEZ6</accession>
<protein>
    <submittedName>
        <fullName evidence="2">SAM-dependent methyltransferase</fullName>
    </submittedName>
</protein>
<keyword evidence="3" id="KW-1185">Reference proteome</keyword>
<dbReference type="GO" id="GO:0032259">
    <property type="term" value="P:methylation"/>
    <property type="evidence" value="ECO:0007669"/>
    <property type="project" value="UniProtKB-KW"/>
</dbReference>
<gene>
    <name evidence="2" type="ORF">GGR36_000062</name>
</gene>
<reference evidence="2 3" key="1">
    <citation type="submission" date="2020-08" db="EMBL/GenBank/DDBJ databases">
        <title>Genomic Encyclopedia of Type Strains, Phase IV (KMG-IV): sequencing the most valuable type-strain genomes for metagenomic binning, comparative biology and taxonomic classification.</title>
        <authorList>
            <person name="Goeker M."/>
        </authorList>
    </citation>
    <scope>NUCLEOTIDE SEQUENCE [LARGE SCALE GENOMIC DNA]</scope>
    <source>
        <strain evidence="2 3">DSM 106739</strain>
    </source>
</reference>
<dbReference type="Proteomes" id="UP000561045">
    <property type="component" value="Unassembled WGS sequence"/>
</dbReference>
<proteinExistence type="predicted"/>
<dbReference type="Pfam" id="PF08241">
    <property type="entry name" value="Methyltransf_11"/>
    <property type="match status" value="1"/>
</dbReference>
<evidence type="ECO:0000313" key="3">
    <source>
        <dbReference type="Proteomes" id="UP000561045"/>
    </source>
</evidence>
<name>A0A840BEZ6_9RHOO</name>
<evidence type="ECO:0000259" key="1">
    <source>
        <dbReference type="Pfam" id="PF08241"/>
    </source>
</evidence>
<dbReference type="AlphaFoldDB" id="A0A840BEZ6"/>
<dbReference type="RefSeq" id="WP_183630668.1">
    <property type="nucleotide sequence ID" value="NZ_BAABLE010000011.1"/>
</dbReference>
<dbReference type="EMBL" id="JACIET010000001">
    <property type="protein sequence ID" value="MBB4010754.1"/>
    <property type="molecule type" value="Genomic_DNA"/>
</dbReference>
<keyword evidence="2" id="KW-0808">Transferase</keyword>
<organism evidence="2 3">
    <name type="scientific">Niveibacterium umoris</name>
    <dbReference type="NCBI Taxonomy" id="1193620"/>
    <lineage>
        <taxon>Bacteria</taxon>
        <taxon>Pseudomonadati</taxon>
        <taxon>Pseudomonadota</taxon>
        <taxon>Betaproteobacteria</taxon>
        <taxon>Rhodocyclales</taxon>
        <taxon>Rhodocyclaceae</taxon>
        <taxon>Niveibacterium</taxon>
    </lineage>
</organism>
<evidence type="ECO:0000313" key="2">
    <source>
        <dbReference type="EMBL" id="MBB4010754.1"/>
    </source>
</evidence>
<dbReference type="InterPro" id="IPR013216">
    <property type="entry name" value="Methyltransf_11"/>
</dbReference>
<dbReference type="Gene3D" id="3.40.50.150">
    <property type="entry name" value="Vaccinia Virus protein VP39"/>
    <property type="match status" value="1"/>
</dbReference>
<keyword evidence="2" id="KW-0489">Methyltransferase</keyword>
<dbReference type="SUPFAM" id="SSF53335">
    <property type="entry name" value="S-adenosyl-L-methionine-dependent methyltransferases"/>
    <property type="match status" value="1"/>
</dbReference>
<sequence>MSIPGCAAWLESPLGRYLIEWELALVDARVADVFGFHAIQIGLPERDYLSHNRIGYKLRCARSGDVKLISETFELPIASQSVDLVVLPHVLEFSDQPHQVLREVERILVPEGQVVITGFNPFSLWGIRRLMASSTGDFPWQGQFLTVKRLKDWLALLSFESQPASFGAYVPPLTVARWIEQWGFMDNAGPRWWPFAGGAYVIQATKRVRGMRLVAPAWRDRLARAKAFAPVAQRDPVHTERTGTND</sequence>